<dbReference type="Pfam" id="PF01776">
    <property type="entry name" value="Ribosomal_L22e"/>
    <property type="match status" value="1"/>
</dbReference>
<comment type="similarity">
    <text evidence="2">Belongs to the eukaryotic ribosomal protein eL22 family.</text>
</comment>
<dbReference type="InterPro" id="IPR002671">
    <property type="entry name" value="Ribosomal_eL22"/>
</dbReference>
<dbReference type="GO" id="GO:0003735">
    <property type="term" value="F:structural constituent of ribosome"/>
    <property type="evidence" value="ECO:0007669"/>
    <property type="project" value="InterPro"/>
</dbReference>
<comment type="subcellular location">
    <subcellularLocation>
        <location evidence="1">Cytoplasm</location>
    </subcellularLocation>
</comment>
<comment type="function">
    <text evidence="7">Component of the large ribosomal subunit. The ribosome is a large ribonucleoprotein complex responsible for the synthesis of proteins in the cell.</text>
</comment>
<evidence type="ECO:0000256" key="1">
    <source>
        <dbReference type="ARBA" id="ARBA00004496"/>
    </source>
</evidence>
<organism evidence="10 11">
    <name type="scientific">Muntiacus muntjak</name>
    <name type="common">Barking deer</name>
    <name type="synonym">Indian muntjac</name>
    <dbReference type="NCBI Taxonomy" id="9888"/>
    <lineage>
        <taxon>Eukaryota</taxon>
        <taxon>Metazoa</taxon>
        <taxon>Chordata</taxon>
        <taxon>Craniata</taxon>
        <taxon>Vertebrata</taxon>
        <taxon>Euteleostomi</taxon>
        <taxon>Mammalia</taxon>
        <taxon>Eutheria</taxon>
        <taxon>Laurasiatheria</taxon>
        <taxon>Artiodactyla</taxon>
        <taxon>Ruminantia</taxon>
        <taxon>Pecora</taxon>
        <taxon>Cervidae</taxon>
        <taxon>Muntiacinae</taxon>
        <taxon>Muntiacus</taxon>
    </lineage>
</organism>
<evidence type="ECO:0000256" key="5">
    <source>
        <dbReference type="ARBA" id="ARBA00022980"/>
    </source>
</evidence>
<dbReference type="InterPro" id="IPR038526">
    <property type="entry name" value="Ribosomal_eL22_sf"/>
</dbReference>
<evidence type="ECO:0000256" key="2">
    <source>
        <dbReference type="ARBA" id="ARBA00007817"/>
    </source>
</evidence>
<dbReference type="GO" id="GO:0005840">
    <property type="term" value="C:ribosome"/>
    <property type="evidence" value="ECO:0007669"/>
    <property type="project" value="UniProtKB-KW"/>
</dbReference>
<evidence type="ECO:0000256" key="4">
    <source>
        <dbReference type="ARBA" id="ARBA00022490"/>
    </source>
</evidence>
<evidence type="ECO:0000256" key="6">
    <source>
        <dbReference type="ARBA" id="ARBA00023274"/>
    </source>
</evidence>
<dbReference type="Proteomes" id="UP000326458">
    <property type="component" value="Unassembled WGS sequence"/>
</dbReference>
<accession>A0A5N3V9F0</accession>
<dbReference type="PANTHER" id="PTHR10064">
    <property type="entry name" value="60S RIBOSOMAL PROTEIN L22"/>
    <property type="match status" value="1"/>
</dbReference>
<reference evidence="10 11" key="1">
    <citation type="submission" date="2019-06" db="EMBL/GenBank/DDBJ databases">
        <title>Discovery of a novel chromosome fission-fusion reversal in muntjac.</title>
        <authorList>
            <person name="Mudd A.B."/>
            <person name="Bredeson J.V."/>
            <person name="Baum R."/>
            <person name="Hockemeyer D."/>
            <person name="Rokhsar D.S."/>
        </authorList>
    </citation>
    <scope>NUCLEOTIDE SEQUENCE [LARGE SCALE GENOMIC DNA]</scope>
    <source>
        <strain evidence="10">UTSW_UCB_Mm</strain>
        <tissue evidence="10">Fibroblast cell line</tissue>
    </source>
</reference>
<dbReference type="GO" id="GO:0002181">
    <property type="term" value="P:cytoplasmic translation"/>
    <property type="evidence" value="ECO:0007669"/>
    <property type="project" value="TreeGrafter"/>
</dbReference>
<evidence type="ECO:0000313" key="11">
    <source>
        <dbReference type="Proteomes" id="UP000326458"/>
    </source>
</evidence>
<comment type="caution">
    <text evidence="10">The sequence shown here is derived from an EMBL/GenBank/DDBJ whole genome shotgun (WGS) entry which is preliminary data.</text>
</comment>
<sequence>MKLASFSLEQSLQERIKVNGRAGNLNGDAVTIKRGKSEITVASELPLFK</sequence>
<dbReference type="GO" id="GO:0003723">
    <property type="term" value="F:RNA binding"/>
    <property type="evidence" value="ECO:0007669"/>
    <property type="project" value="TreeGrafter"/>
</dbReference>
<name>A0A5N3V9F0_MUNMU</name>
<evidence type="ECO:0000256" key="3">
    <source>
        <dbReference type="ARBA" id="ARBA00011133"/>
    </source>
</evidence>
<proteinExistence type="inferred from homology"/>
<dbReference type="Gene3D" id="3.30.1360.210">
    <property type="match status" value="1"/>
</dbReference>
<feature type="non-terminal residue" evidence="10">
    <location>
        <position position="49"/>
    </location>
</feature>
<keyword evidence="6" id="KW-0687">Ribonucleoprotein</keyword>
<keyword evidence="4" id="KW-0963">Cytoplasm</keyword>
<evidence type="ECO:0000256" key="7">
    <source>
        <dbReference type="ARBA" id="ARBA00034092"/>
    </source>
</evidence>
<gene>
    <name evidence="10" type="ORF">FD754_022669</name>
</gene>
<comment type="subunit">
    <text evidence="3">Component of the large ribosomal subunit.</text>
</comment>
<evidence type="ECO:0000256" key="8">
    <source>
        <dbReference type="ARBA" id="ARBA00040613"/>
    </source>
</evidence>
<evidence type="ECO:0000313" key="10">
    <source>
        <dbReference type="EMBL" id="KAB0345743.1"/>
    </source>
</evidence>
<dbReference type="GO" id="GO:1990904">
    <property type="term" value="C:ribonucleoprotein complex"/>
    <property type="evidence" value="ECO:0007669"/>
    <property type="project" value="UniProtKB-KW"/>
</dbReference>
<keyword evidence="5" id="KW-0689">Ribosomal protein</keyword>
<dbReference type="EMBL" id="VCEA01000003">
    <property type="protein sequence ID" value="KAB0345743.1"/>
    <property type="molecule type" value="Genomic_DNA"/>
</dbReference>
<dbReference type="AlphaFoldDB" id="A0A5N3V9F0"/>
<keyword evidence="11" id="KW-1185">Reference proteome</keyword>
<dbReference type="PANTHER" id="PTHR10064:SF2">
    <property type="entry name" value="LARGE RIBOSOMAL SUBUNIT PROTEIN EL22"/>
    <property type="match status" value="1"/>
</dbReference>
<protein>
    <recommendedName>
        <fullName evidence="8">Large ribosomal subunit protein eL22</fullName>
    </recommendedName>
    <alternativeName>
        <fullName evidence="9">60S ribosomal protein L22</fullName>
    </alternativeName>
</protein>
<dbReference type="GO" id="GO:0005737">
    <property type="term" value="C:cytoplasm"/>
    <property type="evidence" value="ECO:0007669"/>
    <property type="project" value="UniProtKB-SubCell"/>
</dbReference>
<evidence type="ECO:0000256" key="9">
    <source>
        <dbReference type="ARBA" id="ARBA00041214"/>
    </source>
</evidence>